<dbReference type="KEGG" id="thes:FHQ07_09375"/>
<dbReference type="Gene3D" id="2.60.120.1440">
    <property type="match status" value="1"/>
</dbReference>
<keyword evidence="1" id="KW-1133">Transmembrane helix</keyword>
<dbReference type="InterPro" id="IPR006860">
    <property type="entry name" value="FecR"/>
</dbReference>
<evidence type="ECO:0000313" key="4">
    <source>
        <dbReference type="EMBL" id="QDA57502.1"/>
    </source>
</evidence>
<proteinExistence type="predicted"/>
<keyword evidence="1" id="KW-0472">Membrane</keyword>
<dbReference type="Proteomes" id="UP000308149">
    <property type="component" value="Chromosome"/>
</dbReference>
<dbReference type="InterPro" id="IPR012373">
    <property type="entry name" value="Ferrdict_sens_TM"/>
</dbReference>
<evidence type="ECO:0000256" key="1">
    <source>
        <dbReference type="SAM" id="Phobius"/>
    </source>
</evidence>
<evidence type="ECO:0000259" key="2">
    <source>
        <dbReference type="Pfam" id="PF04773"/>
    </source>
</evidence>
<organism evidence="4 5">
    <name type="scientific">Thermomonas aquatica</name>
    <dbReference type="NCBI Taxonomy" id="2202149"/>
    <lineage>
        <taxon>Bacteria</taxon>
        <taxon>Pseudomonadati</taxon>
        <taxon>Pseudomonadota</taxon>
        <taxon>Gammaproteobacteria</taxon>
        <taxon>Lysobacterales</taxon>
        <taxon>Lysobacteraceae</taxon>
        <taxon>Thermomonas</taxon>
    </lineage>
</organism>
<dbReference type="OrthoDB" id="9771237at2"/>
<dbReference type="EMBL" id="CP040871">
    <property type="protein sequence ID" value="QDA57502.1"/>
    <property type="molecule type" value="Genomic_DNA"/>
</dbReference>
<dbReference type="Pfam" id="PF16220">
    <property type="entry name" value="DUF4880"/>
    <property type="match status" value="1"/>
</dbReference>
<sequence>MNASTRTEIEHTAADWLARRDGSAWSQADHAALADWLDADTAHRIAFLRLQAAWDESGRLQALGAGWKQPGPPPRGHWAQPAQAQGAASIALAPDLRDLKLAPRPPVGRSLAATAFAVLSIAACALFAGWGWRTYTHVDTASYQAALGQVQAAPLADGSRAVLSSDSRIDVQLSRHRRLVELRRGEAIFEVAKDATRPFVVDTGNRQVIAVGTRFSVRRDGNDLRVVVTEGTVRLETTRTGRGPQPMALLPAGSIALARGGDVLVRSLPIADAEGMLDWRDGTLAFRDTTLAEAVVEFNRFNARKLVVADPAAGALRVGGSFRWDNAEGFARLLERGFPLRAEYDASRIVLHSR</sequence>
<gene>
    <name evidence="4" type="ORF">FHQ07_09375</name>
</gene>
<keyword evidence="1" id="KW-0812">Transmembrane</keyword>
<dbReference type="PANTHER" id="PTHR30273">
    <property type="entry name" value="PERIPLASMIC SIGNAL SENSOR AND SIGMA FACTOR ACTIVATOR FECR-RELATED"/>
    <property type="match status" value="1"/>
</dbReference>
<feature type="domain" description="FecR protein" evidence="2">
    <location>
        <begin position="148"/>
        <end position="234"/>
    </location>
</feature>
<evidence type="ECO:0000313" key="5">
    <source>
        <dbReference type="Proteomes" id="UP000308149"/>
    </source>
</evidence>
<dbReference type="PIRSF" id="PIRSF018266">
    <property type="entry name" value="FecR"/>
    <property type="match status" value="1"/>
</dbReference>
<evidence type="ECO:0000259" key="3">
    <source>
        <dbReference type="Pfam" id="PF16220"/>
    </source>
</evidence>
<dbReference type="InterPro" id="IPR032623">
    <property type="entry name" value="FecR_N"/>
</dbReference>
<dbReference type="GO" id="GO:0016989">
    <property type="term" value="F:sigma factor antagonist activity"/>
    <property type="evidence" value="ECO:0007669"/>
    <property type="project" value="TreeGrafter"/>
</dbReference>
<dbReference type="AlphaFoldDB" id="A0A5B7ZUL3"/>
<keyword evidence="5" id="KW-1185">Reference proteome</keyword>
<dbReference type="RefSeq" id="WP_139716553.1">
    <property type="nucleotide sequence ID" value="NZ_CP040871.1"/>
</dbReference>
<name>A0A5B7ZUL3_9GAMM</name>
<feature type="transmembrane region" description="Helical" evidence="1">
    <location>
        <begin position="110"/>
        <end position="132"/>
    </location>
</feature>
<dbReference type="Pfam" id="PF04773">
    <property type="entry name" value="FecR"/>
    <property type="match status" value="1"/>
</dbReference>
<accession>A0A5B7ZUL3</accession>
<reference evidence="4 5" key="1">
    <citation type="submission" date="2019-06" db="EMBL/GenBank/DDBJ databases">
        <title>Thermomonas aquatica sp. nov., isolated from an industrial wastewater treatment plant.</title>
        <authorList>
            <person name="Jeon J.H."/>
            <person name="Park D.-S."/>
        </authorList>
    </citation>
    <scope>NUCLEOTIDE SEQUENCE [LARGE SCALE GENOMIC DNA]</scope>
    <source>
        <strain evidence="4 5">SY21</strain>
    </source>
</reference>
<protein>
    <submittedName>
        <fullName evidence="4">DUF4880 domain-containing protein</fullName>
    </submittedName>
</protein>
<feature type="domain" description="FecR N-terminal" evidence="3">
    <location>
        <begin position="13"/>
        <end position="52"/>
    </location>
</feature>
<dbReference type="PANTHER" id="PTHR30273:SF2">
    <property type="entry name" value="PROTEIN FECR"/>
    <property type="match status" value="1"/>
</dbReference>